<feature type="compositionally biased region" description="Low complexity" evidence="8">
    <location>
        <begin position="192"/>
        <end position="204"/>
    </location>
</feature>
<feature type="region of interest" description="Disordered" evidence="8">
    <location>
        <begin position="146"/>
        <end position="206"/>
    </location>
</feature>
<dbReference type="PROSITE" id="PS50092">
    <property type="entry name" value="TSP1"/>
    <property type="match status" value="2"/>
</dbReference>
<dbReference type="GO" id="GO:0006508">
    <property type="term" value="P:proteolysis"/>
    <property type="evidence" value="ECO:0007669"/>
    <property type="project" value="UniProtKB-KW"/>
</dbReference>
<protein>
    <recommendedName>
        <fullName evidence="10">Peptidase S1 domain-containing protein</fullName>
    </recommendedName>
</protein>
<comment type="subcellular location">
    <subcellularLocation>
        <location evidence="1">Secreted</location>
    </subcellularLocation>
</comment>
<keyword evidence="6" id="KW-1015">Disulfide bond</keyword>
<dbReference type="AlphaFoldDB" id="A0AAD9KNX4"/>
<dbReference type="CDD" id="cd00190">
    <property type="entry name" value="Tryp_SPc"/>
    <property type="match status" value="1"/>
</dbReference>
<proteinExistence type="predicted"/>
<dbReference type="PROSITE" id="PS00134">
    <property type="entry name" value="TRYPSIN_HIS"/>
    <property type="match status" value="1"/>
</dbReference>
<dbReference type="InterPro" id="IPR043504">
    <property type="entry name" value="Peptidase_S1_PA_chymotrypsin"/>
</dbReference>
<dbReference type="FunFam" id="2.40.10.10:FF:000003">
    <property type="entry name" value="Transmembrane serine protease 3"/>
    <property type="match status" value="1"/>
</dbReference>
<dbReference type="PROSITE" id="PS50240">
    <property type="entry name" value="TRYPSIN_DOM"/>
    <property type="match status" value="1"/>
</dbReference>
<feature type="domain" description="Peptidase S1" evidence="10">
    <location>
        <begin position="216"/>
        <end position="451"/>
    </location>
</feature>
<dbReference type="Proteomes" id="UP001209878">
    <property type="component" value="Unassembled WGS sequence"/>
</dbReference>
<evidence type="ECO:0000259" key="10">
    <source>
        <dbReference type="PROSITE" id="PS50240"/>
    </source>
</evidence>
<reference evidence="11" key="1">
    <citation type="journal article" date="2023" name="Mol. Biol. Evol.">
        <title>Third-Generation Sequencing Reveals the Adaptive Role of the Epigenome in Three Deep-Sea Polychaetes.</title>
        <authorList>
            <person name="Perez M."/>
            <person name="Aroh O."/>
            <person name="Sun Y."/>
            <person name="Lan Y."/>
            <person name="Juniper S.K."/>
            <person name="Young C.R."/>
            <person name="Angers B."/>
            <person name="Qian P.Y."/>
        </authorList>
    </citation>
    <scope>NUCLEOTIDE SEQUENCE</scope>
    <source>
        <strain evidence="11">R07B-5</strain>
    </source>
</reference>
<evidence type="ECO:0000256" key="2">
    <source>
        <dbReference type="ARBA" id="ARBA00022525"/>
    </source>
</evidence>
<dbReference type="InterPro" id="IPR000884">
    <property type="entry name" value="TSP1_rpt"/>
</dbReference>
<comment type="caution">
    <text evidence="11">The sequence shown here is derived from an EMBL/GenBank/DDBJ whole genome shotgun (WGS) entry which is preliminary data.</text>
</comment>
<sequence length="453" mass="50625">MWPGLEQCCLLLCVGAVCSLQSTDVSSPPESAVGTDDVTRFGPWSEWGRCTSLCQQRRFRTCRQGVVCRGRLLRDRRRCDPPPRRCQSRTLDRESPRMRSAVYDMLYGEWSPWSPCLRSCRKRRSRTCRRKRWCTDTTLREERPCVAPGSNCDPEVSSDDDEEDEWEAESEVLNEDDDSASENNPIIPPSGSPQTPGTTWTSGSCGVRPPQRELRIVGGQTARPGSWPWQVALLSGRRLQYCGGVLVSPRWVLTAAHCVRKNGRRRRLSVRLGEHHLDRREGTETNVEVDRYVVHDDFDIETVDSDIALLRLKTPAPSDVQCACVPDADDALPVGTLCHAVGWGKSKATHVYGSDVLREAELPLVGRRVCRDSLEFELTTNQMCAGYREGGVDACAGDSGGPLMCRIEKGGVARWHVYGVTSFGVGCGHRGTYGIYTKVVNFSRWIVDTIQRS</sequence>
<gene>
    <name evidence="11" type="ORF">NP493_786g01016</name>
</gene>
<keyword evidence="12" id="KW-1185">Reference proteome</keyword>
<dbReference type="SUPFAM" id="SSF50494">
    <property type="entry name" value="Trypsin-like serine proteases"/>
    <property type="match status" value="1"/>
</dbReference>
<dbReference type="SMART" id="SM00209">
    <property type="entry name" value="TSP1"/>
    <property type="match status" value="2"/>
</dbReference>
<evidence type="ECO:0000313" key="12">
    <source>
        <dbReference type="Proteomes" id="UP001209878"/>
    </source>
</evidence>
<dbReference type="EMBL" id="JAODUO010000785">
    <property type="protein sequence ID" value="KAK2174662.1"/>
    <property type="molecule type" value="Genomic_DNA"/>
</dbReference>
<keyword evidence="5 7" id="KW-0720">Serine protease</keyword>
<dbReference type="InterPro" id="IPR001254">
    <property type="entry name" value="Trypsin_dom"/>
</dbReference>
<dbReference type="InterPro" id="IPR033116">
    <property type="entry name" value="TRYPSIN_SER"/>
</dbReference>
<dbReference type="InterPro" id="IPR009003">
    <property type="entry name" value="Peptidase_S1_PA"/>
</dbReference>
<name>A0AAD9KNX4_RIDPI</name>
<accession>A0AAD9KNX4</accession>
<evidence type="ECO:0000256" key="8">
    <source>
        <dbReference type="SAM" id="MobiDB-lite"/>
    </source>
</evidence>
<organism evidence="11 12">
    <name type="scientific">Ridgeia piscesae</name>
    <name type="common">Tubeworm</name>
    <dbReference type="NCBI Taxonomy" id="27915"/>
    <lineage>
        <taxon>Eukaryota</taxon>
        <taxon>Metazoa</taxon>
        <taxon>Spiralia</taxon>
        <taxon>Lophotrochozoa</taxon>
        <taxon>Annelida</taxon>
        <taxon>Polychaeta</taxon>
        <taxon>Sedentaria</taxon>
        <taxon>Canalipalpata</taxon>
        <taxon>Sabellida</taxon>
        <taxon>Siboglinidae</taxon>
        <taxon>Ridgeia</taxon>
    </lineage>
</organism>
<dbReference type="GO" id="GO:0004252">
    <property type="term" value="F:serine-type endopeptidase activity"/>
    <property type="evidence" value="ECO:0007669"/>
    <property type="project" value="InterPro"/>
</dbReference>
<keyword evidence="9" id="KW-0732">Signal</keyword>
<dbReference type="Pfam" id="PF00089">
    <property type="entry name" value="Trypsin"/>
    <property type="match status" value="1"/>
</dbReference>
<evidence type="ECO:0000313" key="11">
    <source>
        <dbReference type="EMBL" id="KAK2174662.1"/>
    </source>
</evidence>
<dbReference type="SMART" id="SM00020">
    <property type="entry name" value="Tryp_SPc"/>
    <property type="match status" value="1"/>
</dbReference>
<keyword evidence="3 7" id="KW-0645">Protease</keyword>
<dbReference type="InterPro" id="IPR050127">
    <property type="entry name" value="Serine_Proteases_S1"/>
</dbReference>
<evidence type="ECO:0000256" key="6">
    <source>
        <dbReference type="ARBA" id="ARBA00023157"/>
    </source>
</evidence>
<dbReference type="Gene3D" id="2.40.10.10">
    <property type="entry name" value="Trypsin-like serine proteases"/>
    <property type="match status" value="3"/>
</dbReference>
<evidence type="ECO:0000256" key="3">
    <source>
        <dbReference type="ARBA" id="ARBA00022670"/>
    </source>
</evidence>
<dbReference type="InterPro" id="IPR018114">
    <property type="entry name" value="TRYPSIN_HIS"/>
</dbReference>
<evidence type="ECO:0000256" key="5">
    <source>
        <dbReference type="ARBA" id="ARBA00022825"/>
    </source>
</evidence>
<dbReference type="PROSITE" id="PS00135">
    <property type="entry name" value="TRYPSIN_SER"/>
    <property type="match status" value="1"/>
</dbReference>
<dbReference type="PANTHER" id="PTHR24264:SF65">
    <property type="entry name" value="SRCR DOMAIN-CONTAINING PROTEIN"/>
    <property type="match status" value="1"/>
</dbReference>
<evidence type="ECO:0000256" key="9">
    <source>
        <dbReference type="SAM" id="SignalP"/>
    </source>
</evidence>
<dbReference type="PANTHER" id="PTHR24264">
    <property type="entry name" value="TRYPSIN-RELATED"/>
    <property type="match status" value="1"/>
</dbReference>
<evidence type="ECO:0000256" key="1">
    <source>
        <dbReference type="ARBA" id="ARBA00004613"/>
    </source>
</evidence>
<dbReference type="GO" id="GO:0005615">
    <property type="term" value="C:extracellular space"/>
    <property type="evidence" value="ECO:0007669"/>
    <property type="project" value="TreeGrafter"/>
</dbReference>
<evidence type="ECO:0000256" key="7">
    <source>
        <dbReference type="RuleBase" id="RU363034"/>
    </source>
</evidence>
<feature type="chain" id="PRO_5042094297" description="Peptidase S1 domain-containing protein" evidence="9">
    <location>
        <begin position="20"/>
        <end position="453"/>
    </location>
</feature>
<feature type="compositionally biased region" description="Acidic residues" evidence="8">
    <location>
        <begin position="156"/>
        <end position="180"/>
    </location>
</feature>
<dbReference type="PRINTS" id="PR00722">
    <property type="entry name" value="CHYMOTRYPSIN"/>
</dbReference>
<evidence type="ECO:0000256" key="4">
    <source>
        <dbReference type="ARBA" id="ARBA00022801"/>
    </source>
</evidence>
<keyword evidence="2" id="KW-0964">Secreted</keyword>
<keyword evidence="4 7" id="KW-0378">Hydrolase</keyword>
<dbReference type="InterPro" id="IPR001314">
    <property type="entry name" value="Peptidase_S1A"/>
</dbReference>
<feature type="signal peptide" evidence="9">
    <location>
        <begin position="1"/>
        <end position="19"/>
    </location>
</feature>